<evidence type="ECO:0000313" key="4">
    <source>
        <dbReference type="WBParaSite" id="SCUD_0000649701-mRNA-1"/>
    </source>
</evidence>
<feature type="transmembrane region" description="Helical" evidence="1">
    <location>
        <begin position="20"/>
        <end position="42"/>
    </location>
</feature>
<reference evidence="2 3" key="2">
    <citation type="submission" date="2018-11" db="EMBL/GenBank/DDBJ databases">
        <authorList>
            <consortium name="Pathogen Informatics"/>
        </authorList>
    </citation>
    <scope>NUCLEOTIDE SEQUENCE [LARGE SCALE GENOMIC DNA]</scope>
    <source>
        <strain evidence="2">Dakar</strain>
        <strain evidence="3">Dakar, Senegal</strain>
    </source>
</reference>
<reference evidence="4" key="1">
    <citation type="submission" date="2016-06" db="UniProtKB">
        <authorList>
            <consortium name="WormBaseParasite"/>
        </authorList>
    </citation>
    <scope>IDENTIFICATION</scope>
</reference>
<keyword evidence="1" id="KW-0472">Membrane</keyword>
<gene>
    <name evidence="2" type="ORF">SCUD_LOCUS6497</name>
</gene>
<evidence type="ECO:0000313" key="2">
    <source>
        <dbReference type="EMBL" id="VDP04660.1"/>
    </source>
</evidence>
<dbReference type="WBParaSite" id="SCUD_0000649701-mRNA-1">
    <property type="protein sequence ID" value="SCUD_0000649701-mRNA-1"/>
    <property type="gene ID" value="SCUD_0000649701"/>
</dbReference>
<keyword evidence="1" id="KW-0812">Transmembrane</keyword>
<protein>
    <submittedName>
        <fullName evidence="2 4">Uncharacterized protein</fullName>
    </submittedName>
</protein>
<sequence length="44" mass="5367">MTFNRLLWIYNIKYMMHYVVIGNINCVHRSLFIINAIGKFYLSR</sequence>
<dbReference type="Proteomes" id="UP000279833">
    <property type="component" value="Unassembled WGS sequence"/>
</dbReference>
<evidence type="ECO:0000313" key="3">
    <source>
        <dbReference type="Proteomes" id="UP000279833"/>
    </source>
</evidence>
<evidence type="ECO:0000256" key="1">
    <source>
        <dbReference type="SAM" id="Phobius"/>
    </source>
</evidence>
<keyword evidence="3" id="KW-1185">Reference proteome</keyword>
<accession>A0A183JUV4</accession>
<name>A0A183JUV4_9TREM</name>
<keyword evidence="1" id="KW-1133">Transmembrane helix</keyword>
<dbReference type="EMBL" id="UZAK01014757">
    <property type="protein sequence ID" value="VDP04660.1"/>
    <property type="molecule type" value="Genomic_DNA"/>
</dbReference>
<dbReference type="AlphaFoldDB" id="A0A183JUV4"/>
<proteinExistence type="predicted"/>
<organism evidence="4">
    <name type="scientific">Schistosoma curassoni</name>
    <dbReference type="NCBI Taxonomy" id="6186"/>
    <lineage>
        <taxon>Eukaryota</taxon>
        <taxon>Metazoa</taxon>
        <taxon>Spiralia</taxon>
        <taxon>Lophotrochozoa</taxon>
        <taxon>Platyhelminthes</taxon>
        <taxon>Trematoda</taxon>
        <taxon>Digenea</taxon>
        <taxon>Strigeidida</taxon>
        <taxon>Schistosomatoidea</taxon>
        <taxon>Schistosomatidae</taxon>
        <taxon>Schistosoma</taxon>
    </lineage>
</organism>